<proteinExistence type="predicted"/>
<evidence type="ECO:0000256" key="2">
    <source>
        <dbReference type="SAM" id="Coils"/>
    </source>
</evidence>
<name>A0A0R0M8M6_9MICR</name>
<dbReference type="EMBL" id="LGUB01000002">
    <property type="protein sequence ID" value="KRH95232.1"/>
    <property type="molecule type" value="Genomic_DNA"/>
</dbReference>
<dbReference type="PANTHER" id="PTHR43977">
    <property type="entry name" value="STRUCTURAL MAINTENANCE OF CHROMOSOMES PROTEIN 3"/>
    <property type="match status" value="1"/>
</dbReference>
<accession>A0A0R0M8M6</accession>
<keyword evidence="6" id="KW-1185">Reference proteome</keyword>
<dbReference type="GO" id="GO:0005694">
    <property type="term" value="C:chromosome"/>
    <property type="evidence" value="ECO:0007669"/>
    <property type="project" value="InterPro"/>
</dbReference>
<keyword evidence="1 2" id="KW-0175">Coiled coil</keyword>
<sequence>MITSFEYKNETIDPAKGTNMIAGGNGSGKSVMLTGIYQYLTNGTSDLIRDVSLMKPYNEYRVYYIKQDDLITNRLHIEAIIKEQTMYNFIKENIKSSLKNIEINDADENSYKLKVINTKVQNNIENFKAHKKLLTEKEKIENYMRSKESKKLCTKIIELQDKIASEEILSDNFENNISLIKKEKLEKEIFDLKAQLSNEHDLIERKKILWREESKIKESIKKYRNDRRVIDLIEFDKGITDALIAVLGNRLKAKVVQYEGEALNEIENLKFRQTYLVLDKLPNVEDSKQEIQKEGFIAMKKLIKTKEEFNRLKEFLFKDIYIVENIVSSQNELSESDYFARNKILVTLTGQVLHKNGAITGGFEENKDLKYMINEKETYRKGIERLKEIEDQLKKVADSSISSTKNLINKIIAEKENEIKNTTISKNNINYNLEKMKICLNRLIEQKKDLNISDDFQLDPSFEKKNLYEELGRINKELRSIMINKKIDYEDIANRIDELVKKDVDLEKQKLKMQKIAQELLDENDETLKVNMKQICERITHFYNKIGVFDFTADSPICSESETKENFKNSQAKSQNGDFFSSPFDSNPDLKEAFKNIQLKSQSAESDIFSLDESNELIKNIRNLSGGQLQILTLSLMFAINEIAPFDVILLDEIDSNLDESKMANLQSLITETKAQIFQISHKKNLRNYQKCFWITKEKIEQISNEELYAKLI</sequence>
<evidence type="ECO:0000313" key="6">
    <source>
        <dbReference type="Proteomes" id="UP000051530"/>
    </source>
</evidence>
<evidence type="ECO:0000313" key="5">
    <source>
        <dbReference type="EMBL" id="KRH95232.1"/>
    </source>
</evidence>
<feature type="domain" description="RecF/RecN/SMC N-terminal" evidence="3">
    <location>
        <begin position="395"/>
        <end position="693"/>
    </location>
</feature>
<dbReference type="OrthoDB" id="5575062at2759"/>
<evidence type="ECO:0000259" key="4">
    <source>
        <dbReference type="Pfam" id="PF06470"/>
    </source>
</evidence>
<comment type="caution">
    <text evidence="5">The sequence shown here is derived from an EMBL/GenBank/DDBJ whole genome shotgun (WGS) entry which is preliminary data.</text>
</comment>
<dbReference type="InterPro" id="IPR010935">
    <property type="entry name" value="SMC_hinge"/>
</dbReference>
<dbReference type="Gene3D" id="3.30.70.1620">
    <property type="match status" value="1"/>
</dbReference>
<feature type="coiled-coil region" evidence="2">
    <location>
        <begin position="489"/>
        <end position="526"/>
    </location>
</feature>
<protein>
    <submittedName>
        <fullName evidence="5">Structural maintenance of chromosome</fullName>
    </submittedName>
</protein>
<dbReference type="InterPro" id="IPR036277">
    <property type="entry name" value="SMC_hinge_sf"/>
</dbReference>
<dbReference type="GO" id="GO:0007059">
    <property type="term" value="P:chromosome segregation"/>
    <property type="evidence" value="ECO:0007669"/>
    <property type="project" value="UniProtKB-ARBA"/>
</dbReference>
<dbReference type="Pfam" id="PF06470">
    <property type="entry name" value="SMC_hinge"/>
    <property type="match status" value="1"/>
</dbReference>
<dbReference type="Gene3D" id="3.40.50.300">
    <property type="entry name" value="P-loop containing nucleotide triphosphate hydrolases"/>
    <property type="match status" value="2"/>
</dbReference>
<dbReference type="GO" id="GO:0005524">
    <property type="term" value="F:ATP binding"/>
    <property type="evidence" value="ECO:0007669"/>
    <property type="project" value="InterPro"/>
</dbReference>
<reference evidence="5 6" key="1">
    <citation type="submission" date="2015-07" db="EMBL/GenBank/DDBJ databases">
        <title>The genome of Pseudoloma neurophilia, a relevant intracellular parasite of the zebrafish.</title>
        <authorList>
            <person name="Ndikumana S."/>
            <person name="Pelin A."/>
            <person name="Sanders J."/>
            <person name="Corradi N."/>
        </authorList>
    </citation>
    <scope>NUCLEOTIDE SEQUENCE [LARGE SCALE GENOMIC DNA]</scope>
    <source>
        <strain evidence="5 6">MK1</strain>
    </source>
</reference>
<feature type="domain" description="SMC hinge" evidence="4">
    <location>
        <begin position="228"/>
        <end position="326"/>
    </location>
</feature>
<dbReference type="AlphaFoldDB" id="A0A0R0M8M6"/>
<feature type="coiled-coil region" evidence="2">
    <location>
        <begin position="117"/>
        <end position="202"/>
    </location>
</feature>
<organism evidence="5 6">
    <name type="scientific">Pseudoloma neurophilia</name>
    <dbReference type="NCBI Taxonomy" id="146866"/>
    <lineage>
        <taxon>Eukaryota</taxon>
        <taxon>Fungi</taxon>
        <taxon>Fungi incertae sedis</taxon>
        <taxon>Microsporidia</taxon>
        <taxon>Pseudoloma</taxon>
    </lineage>
</organism>
<dbReference type="VEuPathDB" id="MicrosporidiaDB:M153_1100010185"/>
<dbReference type="Proteomes" id="UP000051530">
    <property type="component" value="Unassembled WGS sequence"/>
</dbReference>
<dbReference type="SUPFAM" id="SSF52540">
    <property type="entry name" value="P-loop containing nucleoside triphosphate hydrolases"/>
    <property type="match status" value="1"/>
</dbReference>
<dbReference type="GO" id="GO:0051276">
    <property type="term" value="P:chromosome organization"/>
    <property type="evidence" value="ECO:0007669"/>
    <property type="project" value="InterPro"/>
</dbReference>
<dbReference type="InterPro" id="IPR003395">
    <property type="entry name" value="RecF/RecN/SMC_N"/>
</dbReference>
<dbReference type="InterPro" id="IPR027417">
    <property type="entry name" value="P-loop_NTPase"/>
</dbReference>
<gene>
    <name evidence="5" type="ORF">M153_1100010185</name>
</gene>
<dbReference type="SUPFAM" id="SSF75553">
    <property type="entry name" value="Smc hinge domain"/>
    <property type="match status" value="1"/>
</dbReference>
<evidence type="ECO:0000259" key="3">
    <source>
        <dbReference type="Pfam" id="PF02463"/>
    </source>
</evidence>
<dbReference type="Pfam" id="PF02463">
    <property type="entry name" value="SMC_N"/>
    <property type="match status" value="1"/>
</dbReference>
<evidence type="ECO:0000256" key="1">
    <source>
        <dbReference type="ARBA" id="ARBA00023054"/>
    </source>
</evidence>